<dbReference type="Gene3D" id="2.130.10.10">
    <property type="entry name" value="YVTN repeat-like/Quinoprotein amine dehydrogenase"/>
    <property type="match status" value="1"/>
</dbReference>
<reference evidence="2" key="1">
    <citation type="journal article" date="2017" name="Genome Biol. Evol.">
        <title>Comparative Genomic Analysis Identifies a Campylobacter Clade Deficient in Selenium Metabolism.</title>
        <authorList>
            <person name="Miller W.G."/>
            <person name="Yee E."/>
            <person name="Lopes B.S."/>
            <person name="Chapman M.H."/>
            <person name="Huynh S."/>
            <person name="Bono J.L."/>
            <person name="Parker C.T."/>
            <person name="Strachan N.J.C."/>
            <person name="Forbes K.J."/>
        </authorList>
    </citation>
    <scope>NUCLEOTIDE SEQUENCE [LARGE SCALE GENOMIC DNA]</scope>
    <source>
        <strain evidence="2">NCTC 13004</strain>
    </source>
</reference>
<dbReference type="GeneID" id="46921664"/>
<gene>
    <name evidence="1" type="ORF">CLAN_1196</name>
</gene>
<dbReference type="InterPro" id="IPR015943">
    <property type="entry name" value="WD40/YVTN_repeat-like_dom_sf"/>
</dbReference>
<dbReference type="AlphaFoldDB" id="A0A1X9SNY6"/>
<dbReference type="KEGG" id="clx:CLAN_1196"/>
<dbReference type="Proteomes" id="UP000202031">
    <property type="component" value="Chromosome"/>
</dbReference>
<dbReference type="RefSeq" id="WP_096014063.1">
    <property type="nucleotide sequence ID" value="NZ_CP015578.1"/>
</dbReference>
<accession>A0A1X9SNY6</accession>
<proteinExistence type="predicted"/>
<name>A0A1X9SNY6_9BACT</name>
<organism evidence="1 2">
    <name type="scientific">Campylobacter lanienae NCTC 13004</name>
    <dbReference type="NCBI Taxonomy" id="1031753"/>
    <lineage>
        <taxon>Bacteria</taxon>
        <taxon>Pseudomonadati</taxon>
        <taxon>Campylobacterota</taxon>
        <taxon>Epsilonproteobacteria</taxon>
        <taxon>Campylobacterales</taxon>
        <taxon>Campylobacteraceae</taxon>
        <taxon>Campylobacter</taxon>
    </lineage>
</organism>
<dbReference type="SUPFAM" id="SSF50998">
    <property type="entry name" value="Quinoprotein alcohol dehydrogenase-like"/>
    <property type="match status" value="1"/>
</dbReference>
<dbReference type="EMBL" id="CP015578">
    <property type="protein sequence ID" value="ARQ97920.1"/>
    <property type="molecule type" value="Genomic_DNA"/>
</dbReference>
<evidence type="ECO:0000313" key="1">
    <source>
        <dbReference type="EMBL" id="ARQ97920.1"/>
    </source>
</evidence>
<dbReference type="InterPro" id="IPR011047">
    <property type="entry name" value="Quinoprotein_ADH-like_sf"/>
</dbReference>
<protein>
    <submittedName>
        <fullName evidence="1">Uncharacterized protein</fullName>
    </submittedName>
</protein>
<evidence type="ECO:0000313" key="2">
    <source>
        <dbReference type="Proteomes" id="UP000202031"/>
    </source>
</evidence>
<sequence length="285" mass="32301">MKILFYIFSLVLIGYCKCELIQKSNTDINSASLNSAQISYSDSKNLYTLNLATNKITTNIQLKSDKINTIKLNNENLIAGLDSGYLIQISPKGDKEILIDPIKTGIIDSITSINFIKDKIILTIGSNHLIIYDEINKIYKISNLNLKSKITTTHIINDNLYISTFDRNIYNINLHNLTIDKISTTPSIPTAIHSVNNEIIIGLINGELIYKNQIYKVSNNQISAIKIYKNNIYIADWSSNLYIYDFNLNLKNSIKIGNDAIMDMFINTNSQIILWNRAIYSCGIE</sequence>